<comment type="similarity">
    <text evidence="3 17">Belongs to the complex I subunit 4 family.</text>
</comment>
<evidence type="ECO:0000256" key="9">
    <source>
        <dbReference type="ARBA" id="ARBA00022967"/>
    </source>
</evidence>
<dbReference type="Pfam" id="PF00361">
    <property type="entry name" value="Proton_antipo_M"/>
    <property type="match status" value="1"/>
</dbReference>
<evidence type="ECO:0000256" key="15">
    <source>
        <dbReference type="ARBA" id="ARBA00023136"/>
    </source>
</evidence>
<evidence type="ECO:0000256" key="2">
    <source>
        <dbReference type="ARBA" id="ARBA00004225"/>
    </source>
</evidence>
<keyword evidence="8 17" id="KW-0812">Transmembrane</keyword>
<feature type="transmembrane region" description="Helical" evidence="17">
    <location>
        <begin position="114"/>
        <end position="134"/>
    </location>
</feature>
<dbReference type="EC" id="7.1.1.2" evidence="4 17"/>
<gene>
    <name evidence="20" type="primary">ND4</name>
</gene>
<evidence type="ECO:0000256" key="10">
    <source>
        <dbReference type="ARBA" id="ARBA00022982"/>
    </source>
</evidence>
<organism evidence="20">
    <name type="scientific">Friesea gretae</name>
    <dbReference type="NCBI Taxonomy" id="2779679"/>
    <lineage>
        <taxon>Eukaryota</taxon>
        <taxon>Metazoa</taxon>
        <taxon>Ecdysozoa</taxon>
        <taxon>Arthropoda</taxon>
        <taxon>Hexapoda</taxon>
        <taxon>Collembola</taxon>
        <taxon>Poduromorpha</taxon>
        <taxon>Poduroidea</taxon>
        <taxon>Neanuridae</taxon>
        <taxon>Frieseinae</taxon>
        <taxon>Friesea</taxon>
    </lineage>
</organism>
<evidence type="ECO:0000256" key="12">
    <source>
        <dbReference type="ARBA" id="ARBA00023027"/>
    </source>
</evidence>
<feature type="domain" description="NADH:quinone oxidoreductase/Mrp antiporter transmembrane" evidence="18">
    <location>
        <begin position="109"/>
        <end position="399"/>
    </location>
</feature>
<accession>A0A899IJX2</accession>
<dbReference type="Pfam" id="PF01059">
    <property type="entry name" value="Oxidored_q5_N"/>
    <property type="match status" value="1"/>
</dbReference>
<feature type="transmembrane region" description="Helical" evidence="17">
    <location>
        <begin position="221"/>
        <end position="242"/>
    </location>
</feature>
<dbReference type="PROSITE" id="PS51257">
    <property type="entry name" value="PROKAR_LIPOPROTEIN"/>
    <property type="match status" value="1"/>
</dbReference>
<dbReference type="GO" id="GO:0031966">
    <property type="term" value="C:mitochondrial membrane"/>
    <property type="evidence" value="ECO:0007669"/>
    <property type="project" value="UniProtKB-SubCell"/>
</dbReference>
<evidence type="ECO:0000313" key="20">
    <source>
        <dbReference type="EMBL" id="QSL98428.1"/>
    </source>
</evidence>
<dbReference type="CTD" id="4538"/>
<comment type="subcellular location">
    <subcellularLocation>
        <location evidence="2 17">Mitochondrion membrane</location>
        <topology evidence="2 17">Multi-pass membrane protein</topology>
    </subcellularLocation>
</comment>
<feature type="transmembrane region" description="Helical" evidence="17">
    <location>
        <begin position="63"/>
        <end position="83"/>
    </location>
</feature>
<dbReference type="GO" id="GO:0042773">
    <property type="term" value="P:ATP synthesis coupled electron transport"/>
    <property type="evidence" value="ECO:0007669"/>
    <property type="project" value="InterPro"/>
</dbReference>
<keyword evidence="10 17" id="KW-0249">Electron transport</keyword>
<evidence type="ECO:0000256" key="8">
    <source>
        <dbReference type="ARBA" id="ARBA00022692"/>
    </source>
</evidence>
<dbReference type="GO" id="GO:0015990">
    <property type="term" value="P:electron transport coupled proton transport"/>
    <property type="evidence" value="ECO:0007669"/>
    <property type="project" value="TreeGrafter"/>
</dbReference>
<dbReference type="RefSeq" id="YP_010175310.1">
    <property type="nucleotide sequence ID" value="NC_057969.1"/>
</dbReference>
<dbReference type="PANTHER" id="PTHR43507">
    <property type="entry name" value="NADH-UBIQUINONE OXIDOREDUCTASE CHAIN 4"/>
    <property type="match status" value="1"/>
</dbReference>
<dbReference type="GO" id="GO:0008137">
    <property type="term" value="F:NADH dehydrogenase (ubiquinone) activity"/>
    <property type="evidence" value="ECO:0007669"/>
    <property type="project" value="UniProtKB-UniRule"/>
</dbReference>
<comment type="function">
    <text evidence="17">Core subunit of the mitochondrial membrane respiratory chain NADH dehydrogenase (Complex I) which catalyzes electron transfer from NADH through the respiratory chain, using ubiquinone as an electron acceptor. Essential for the catalytic activity and assembly of complex I.</text>
</comment>
<evidence type="ECO:0000259" key="18">
    <source>
        <dbReference type="Pfam" id="PF00361"/>
    </source>
</evidence>
<evidence type="ECO:0000259" key="19">
    <source>
        <dbReference type="Pfam" id="PF01059"/>
    </source>
</evidence>
<evidence type="ECO:0000256" key="4">
    <source>
        <dbReference type="ARBA" id="ARBA00012944"/>
    </source>
</evidence>
<dbReference type="AlphaFoldDB" id="A0A899IJX2"/>
<dbReference type="PRINTS" id="PR01437">
    <property type="entry name" value="NUOXDRDTASE4"/>
</dbReference>
<evidence type="ECO:0000256" key="1">
    <source>
        <dbReference type="ARBA" id="ARBA00003257"/>
    </source>
</evidence>
<feature type="transmembrane region" description="Helical" evidence="17">
    <location>
        <begin position="392"/>
        <end position="412"/>
    </location>
</feature>
<dbReference type="InterPro" id="IPR001750">
    <property type="entry name" value="ND/Mrp_TM"/>
</dbReference>
<reference evidence="20" key="1">
    <citation type="journal article" date="2020" name="Diversity (Basel)">
        <title>Molecular Comparison among Three Antarctic Endemic Springtail Species and Description of the Mitochondrial Genome of Friesea gretae (Hexapoda, Collembola).</title>
        <authorList>
            <person name="Carapelli A."/>
            <person name="Cucini C."/>
            <person name="Fanciulli P.P."/>
            <person name="Frati F."/>
            <person name="Convey P."/>
            <person name="Nardi F."/>
        </authorList>
    </citation>
    <scope>NUCLEOTIDE SEQUENCE</scope>
</reference>
<dbReference type="GeneID" id="67791377"/>
<evidence type="ECO:0000256" key="6">
    <source>
        <dbReference type="ARBA" id="ARBA00022448"/>
    </source>
</evidence>
<proteinExistence type="inferred from homology"/>
<evidence type="ECO:0000256" key="11">
    <source>
        <dbReference type="ARBA" id="ARBA00022989"/>
    </source>
</evidence>
<evidence type="ECO:0000256" key="3">
    <source>
        <dbReference type="ARBA" id="ARBA00009025"/>
    </source>
</evidence>
<keyword evidence="7 17" id="KW-0679">Respiratory chain</keyword>
<keyword evidence="15 17" id="KW-0472">Membrane</keyword>
<dbReference type="PANTHER" id="PTHR43507:SF20">
    <property type="entry name" value="NADH-UBIQUINONE OXIDOREDUCTASE CHAIN 4"/>
    <property type="match status" value="1"/>
</dbReference>
<dbReference type="GO" id="GO:0048039">
    <property type="term" value="F:ubiquinone binding"/>
    <property type="evidence" value="ECO:0007669"/>
    <property type="project" value="TreeGrafter"/>
</dbReference>
<feature type="transmembrane region" description="Helical" evidence="17">
    <location>
        <begin position="344"/>
        <end position="366"/>
    </location>
</feature>
<keyword evidence="13 17" id="KW-0830">Ubiquinone</keyword>
<evidence type="ECO:0000256" key="5">
    <source>
        <dbReference type="ARBA" id="ARBA00021006"/>
    </source>
</evidence>
<evidence type="ECO:0000256" key="17">
    <source>
        <dbReference type="RuleBase" id="RU003297"/>
    </source>
</evidence>
<dbReference type="InterPro" id="IPR000260">
    <property type="entry name" value="NADH4_N"/>
</dbReference>
<protein>
    <recommendedName>
        <fullName evidence="5 17">NADH-ubiquinone oxidoreductase chain 4</fullName>
        <ecNumber evidence="4 17">7.1.1.2</ecNumber>
    </recommendedName>
</protein>
<evidence type="ECO:0000256" key="14">
    <source>
        <dbReference type="ARBA" id="ARBA00023128"/>
    </source>
</evidence>
<evidence type="ECO:0000256" key="16">
    <source>
        <dbReference type="ARBA" id="ARBA00049551"/>
    </source>
</evidence>
<keyword evidence="12 17" id="KW-0520">NAD</keyword>
<evidence type="ECO:0000256" key="13">
    <source>
        <dbReference type="ARBA" id="ARBA00023075"/>
    </source>
</evidence>
<geneLocation type="mitochondrion" evidence="20"/>
<name>A0A899IJX2_9HEXA</name>
<feature type="transmembrane region" description="Helical" evidence="17">
    <location>
        <begin position="188"/>
        <end position="209"/>
    </location>
</feature>
<evidence type="ECO:0000256" key="7">
    <source>
        <dbReference type="ARBA" id="ARBA00022660"/>
    </source>
</evidence>
<feature type="transmembrane region" description="Helical" evidence="17">
    <location>
        <begin position="146"/>
        <end position="168"/>
    </location>
</feature>
<comment type="catalytic activity">
    <reaction evidence="16 17">
        <text>a ubiquinone + NADH + 5 H(+)(in) = a ubiquinol + NAD(+) + 4 H(+)(out)</text>
        <dbReference type="Rhea" id="RHEA:29091"/>
        <dbReference type="Rhea" id="RHEA-COMP:9565"/>
        <dbReference type="Rhea" id="RHEA-COMP:9566"/>
        <dbReference type="ChEBI" id="CHEBI:15378"/>
        <dbReference type="ChEBI" id="CHEBI:16389"/>
        <dbReference type="ChEBI" id="CHEBI:17976"/>
        <dbReference type="ChEBI" id="CHEBI:57540"/>
        <dbReference type="ChEBI" id="CHEBI:57945"/>
        <dbReference type="EC" id="7.1.1.2"/>
    </reaction>
</comment>
<comment type="function">
    <text evidence="1">Core subunit of the mitochondrial membrane respiratory chain NADH dehydrogenase (Complex I) that is believed to belong to the minimal assembly required for catalysis. Complex I functions in the transfer of electrons from NADH to the respiratory chain. The immediate electron acceptor for the enzyme is believed to be ubiquinone.</text>
</comment>
<feature type="transmembrane region" description="Helical" evidence="17">
    <location>
        <begin position="254"/>
        <end position="275"/>
    </location>
</feature>
<feature type="transmembrane region" description="Helical" evidence="17">
    <location>
        <begin position="311"/>
        <end position="332"/>
    </location>
</feature>
<feature type="domain" description="NADH:ubiquinone oxidoreductase chain 4 N-terminal" evidence="19">
    <location>
        <begin position="1"/>
        <end position="105"/>
    </location>
</feature>
<keyword evidence="11 17" id="KW-1133">Transmembrane helix</keyword>
<feature type="transmembrane region" description="Helical" evidence="17">
    <location>
        <begin position="424"/>
        <end position="447"/>
    </location>
</feature>
<dbReference type="GO" id="GO:0003954">
    <property type="term" value="F:NADH dehydrogenase activity"/>
    <property type="evidence" value="ECO:0007669"/>
    <property type="project" value="TreeGrafter"/>
</dbReference>
<keyword evidence="9" id="KW-1278">Translocase</keyword>
<feature type="transmembrane region" description="Helical" evidence="17">
    <location>
        <begin position="90"/>
        <end position="108"/>
    </location>
</feature>
<sequence>MMKMVFSLVFLSLINMKFEISTFKWYSVSVLVFGCYLLVSLIPLSEAVKILSNWVVLDTMSISLILLSLYLVLMMFLSSITILNLNNFANLYMFMMVLLLLSLVLSFFSSNYLLFYASFELSLIPTLFIIMGWGYQPERLQAGVYFMLYTLLASLPLLIMILSLSNNFYSLWMCNSLTNLYLFETNQYFAGLMFIMLILAFLVKLPMYLTHLWLPKAHLEAPVTGSMILAGVLLKLGGYGLMRILGKTYFSLNKVGGLFLSLSLVGMIIIGLICCRLNDLKALVAYSSVAHMGLVICGILTGVSWGLNGGLMMMISHGLGSSGLFCFVNMIYERINSRSLFLNKGIVAVVPVFTLGMFLLCCSNISAPPSINLLSEISLVVSVYSYDKFCMLLFPLGSFLGAVFTFYMFSYSQHGKFYLGVQSFLFNFFSELHILTLHLLPINILILKNDLIFILFY</sequence>
<dbReference type="EMBL" id="MT644085">
    <property type="protein sequence ID" value="QSL98428.1"/>
    <property type="molecule type" value="Genomic_DNA"/>
</dbReference>
<keyword evidence="14 17" id="KW-0496">Mitochondrion</keyword>
<keyword evidence="6 17" id="KW-0813">Transport</keyword>
<dbReference type="InterPro" id="IPR003918">
    <property type="entry name" value="NADH_UbQ_OxRdtase"/>
</dbReference>
<feature type="transmembrane region" description="Helical" evidence="17">
    <location>
        <begin position="282"/>
        <end position="305"/>
    </location>
</feature>